<keyword evidence="3" id="KW-1185">Reference proteome</keyword>
<dbReference type="RefSeq" id="WP_181873285.1">
    <property type="nucleotide sequence ID" value="NZ_QPJW01000022.1"/>
</dbReference>
<gene>
    <name evidence="2" type="ORF">DFP94_1226</name>
</gene>
<dbReference type="PANTHER" id="PTHR46112:SF2">
    <property type="entry name" value="XAA-PRO AMINOPEPTIDASE P-RELATED"/>
    <property type="match status" value="1"/>
</dbReference>
<name>A0A369AXG2_9BACL</name>
<protein>
    <submittedName>
        <fullName evidence="2">Metallopeptidase family M24</fullName>
    </submittedName>
</protein>
<accession>A0A369AXG2</accession>
<evidence type="ECO:0000313" key="3">
    <source>
        <dbReference type="Proteomes" id="UP000253090"/>
    </source>
</evidence>
<dbReference type="Proteomes" id="UP000253090">
    <property type="component" value="Unassembled WGS sequence"/>
</dbReference>
<dbReference type="AlphaFoldDB" id="A0A369AXG2"/>
<dbReference type="InterPro" id="IPR000994">
    <property type="entry name" value="Pept_M24"/>
</dbReference>
<evidence type="ECO:0000313" key="2">
    <source>
        <dbReference type="EMBL" id="RCX13028.1"/>
    </source>
</evidence>
<organism evidence="2 3">
    <name type="scientific">Fontibacillus phaseoli</name>
    <dbReference type="NCBI Taxonomy" id="1416533"/>
    <lineage>
        <taxon>Bacteria</taxon>
        <taxon>Bacillati</taxon>
        <taxon>Bacillota</taxon>
        <taxon>Bacilli</taxon>
        <taxon>Bacillales</taxon>
        <taxon>Paenibacillaceae</taxon>
        <taxon>Fontibacillus</taxon>
    </lineage>
</organism>
<dbReference type="InterPro" id="IPR050659">
    <property type="entry name" value="Peptidase_M24B"/>
</dbReference>
<dbReference type="PANTHER" id="PTHR46112">
    <property type="entry name" value="AMINOPEPTIDASE"/>
    <property type="match status" value="1"/>
</dbReference>
<dbReference type="SUPFAM" id="SSF55920">
    <property type="entry name" value="Creatinase/aminopeptidase"/>
    <property type="match status" value="1"/>
</dbReference>
<reference evidence="2 3" key="1">
    <citation type="submission" date="2018-07" db="EMBL/GenBank/DDBJ databases">
        <title>Genomic Encyclopedia of Type Strains, Phase III (KMG-III): the genomes of soil and plant-associated and newly described type strains.</title>
        <authorList>
            <person name="Whitman W."/>
        </authorList>
    </citation>
    <scope>NUCLEOTIDE SEQUENCE [LARGE SCALE GENOMIC DNA]</scope>
    <source>
        <strain evidence="2 3">CECT 8333</strain>
    </source>
</reference>
<dbReference type="EMBL" id="QPJW01000022">
    <property type="protein sequence ID" value="RCX13028.1"/>
    <property type="molecule type" value="Genomic_DNA"/>
</dbReference>
<dbReference type="InterPro" id="IPR036005">
    <property type="entry name" value="Creatinase/aminopeptidase-like"/>
</dbReference>
<dbReference type="Pfam" id="PF00557">
    <property type="entry name" value="Peptidase_M24"/>
    <property type="match status" value="1"/>
</dbReference>
<dbReference type="Gene3D" id="3.90.230.10">
    <property type="entry name" value="Creatinase/methionine aminopeptidase superfamily"/>
    <property type="match status" value="1"/>
</dbReference>
<proteinExistence type="predicted"/>
<feature type="domain" description="Peptidase M24" evidence="1">
    <location>
        <begin position="194"/>
        <end position="402"/>
    </location>
</feature>
<evidence type="ECO:0000259" key="1">
    <source>
        <dbReference type="Pfam" id="PF00557"/>
    </source>
</evidence>
<comment type="caution">
    <text evidence="2">The sequence shown here is derived from an EMBL/GenBank/DDBJ whole genome shotgun (WGS) entry which is preliminary data.</text>
</comment>
<sequence length="450" mass="50832">MFNSALWKKQADIIAKVLEKAPKFDKEYRLPSEEFADRQQKVWEAVKAAGFDCGIVYSDEHYCGDVPYLGGDNNIIVEPIAGVITESGFHFIAGLESGIVAEQMYRRSGAKMNRVDILKIDEPNYPAKLVRPEQIIEAACGRKPKKIGLLTTRYVFPVSLYNILRNYVGEENIEDISEKYYEIKYEKSDLEMRLIEEGSKICDAMMEGMLRILRPGMYETQVAQWGYAIAHELGVEEMGFKVMVTAGDSNKTMVGRASNNVIKEGDIVHIGVSPKRDGLCAAERASVVCVKDPSLVPPNYKVWFDFLEGAFHEGVTQFRKIAEQNLPGNTHEQAMIDYYKSKAEEMSRKTGIVFKDFAELKGYVTTHNSGYTECQEFYGALSLDFNKPLANRMVMMMDAGIKGYGENWSDSVIKDIDYLVIEKTLGKYGREVRILNDLPVNLQHLVGEAF</sequence>